<gene>
    <name evidence="1" type="ORF">ILEXP_LOCUS19521</name>
</gene>
<protein>
    <submittedName>
        <fullName evidence="1">Uncharacterized protein</fullName>
    </submittedName>
</protein>
<sequence length="153" mass="17060">MPISDKTDLESTHPLVFLSSCHEFCPKIPYAPSNLDLDCLDLVGEFGFNQKKEGGEISKYHGHAELPGSETIIQQKTTPRAQEPTTVDPYATLSKFQLSTNCSLHTEVMTRKTPLSSNNHLTQNKMISKSEITSKKRKASLRKSKKIQLTGII</sequence>
<dbReference type="PROSITE" id="PS51257">
    <property type="entry name" value="PROKAR_LIPOPROTEIN"/>
    <property type="match status" value="1"/>
</dbReference>
<comment type="caution">
    <text evidence="1">The sequence shown here is derived from an EMBL/GenBank/DDBJ whole genome shotgun (WGS) entry which is preliminary data.</text>
</comment>
<dbReference type="AlphaFoldDB" id="A0ABC8SA90"/>
<reference evidence="1 2" key="1">
    <citation type="submission" date="2024-02" db="EMBL/GenBank/DDBJ databases">
        <authorList>
            <person name="Vignale AGUSTIN F."/>
            <person name="Sosa J E."/>
            <person name="Modenutti C."/>
        </authorList>
    </citation>
    <scope>NUCLEOTIDE SEQUENCE [LARGE SCALE GENOMIC DNA]</scope>
</reference>
<proteinExistence type="predicted"/>
<evidence type="ECO:0000313" key="2">
    <source>
        <dbReference type="Proteomes" id="UP001642360"/>
    </source>
</evidence>
<dbReference type="EMBL" id="CAUOFW020002125">
    <property type="protein sequence ID" value="CAK9151362.1"/>
    <property type="molecule type" value="Genomic_DNA"/>
</dbReference>
<name>A0ABC8SA90_9AQUA</name>
<keyword evidence="2" id="KW-1185">Reference proteome</keyword>
<accession>A0ABC8SA90</accession>
<organism evidence="1 2">
    <name type="scientific">Ilex paraguariensis</name>
    <name type="common">yerba mate</name>
    <dbReference type="NCBI Taxonomy" id="185542"/>
    <lineage>
        <taxon>Eukaryota</taxon>
        <taxon>Viridiplantae</taxon>
        <taxon>Streptophyta</taxon>
        <taxon>Embryophyta</taxon>
        <taxon>Tracheophyta</taxon>
        <taxon>Spermatophyta</taxon>
        <taxon>Magnoliopsida</taxon>
        <taxon>eudicotyledons</taxon>
        <taxon>Gunneridae</taxon>
        <taxon>Pentapetalae</taxon>
        <taxon>asterids</taxon>
        <taxon>campanulids</taxon>
        <taxon>Aquifoliales</taxon>
        <taxon>Aquifoliaceae</taxon>
        <taxon>Ilex</taxon>
    </lineage>
</organism>
<evidence type="ECO:0000313" key="1">
    <source>
        <dbReference type="EMBL" id="CAK9151362.1"/>
    </source>
</evidence>
<dbReference type="Proteomes" id="UP001642360">
    <property type="component" value="Unassembled WGS sequence"/>
</dbReference>